<dbReference type="AlphaFoldDB" id="A0A544QV33"/>
<protein>
    <submittedName>
        <fullName evidence="1">Uncharacterized protein</fullName>
    </submittedName>
</protein>
<dbReference type="Proteomes" id="UP000317863">
    <property type="component" value="Unassembled WGS sequence"/>
</dbReference>
<dbReference type="InterPro" id="IPR038765">
    <property type="entry name" value="Papain-like_cys_pep_sf"/>
</dbReference>
<keyword evidence="2" id="KW-1185">Reference proteome</keyword>
<evidence type="ECO:0000313" key="2">
    <source>
        <dbReference type="Proteomes" id="UP000317863"/>
    </source>
</evidence>
<dbReference type="EMBL" id="SGJB01000009">
    <property type="protein sequence ID" value="TQQ84537.1"/>
    <property type="molecule type" value="Genomic_DNA"/>
</dbReference>
<name>A0A544QV33_9FIRM</name>
<proteinExistence type="predicted"/>
<dbReference type="SUPFAM" id="SSF54001">
    <property type="entry name" value="Cysteine proteinases"/>
    <property type="match status" value="1"/>
</dbReference>
<gene>
    <name evidence="1" type="ORF">EXD82_05980</name>
</gene>
<dbReference type="OrthoDB" id="1645744at2"/>
<comment type="caution">
    <text evidence="1">The sequence shown here is derived from an EMBL/GenBank/DDBJ whole genome shotgun (WGS) entry which is preliminary data.</text>
</comment>
<sequence>MKKIYIISTYTGTVLSSIIKRISRKPYSHISIALDESLNTMYSFGRLNPRNPLFAGFVEEGIDKGLYEIRKNTICRVYSMEVSEESFKSLHKNIEDIADRRNLYRYDVLSLITIPLGIQRNPEYGYVCSSFVADVLSKSGINILDKEHFFVQPNDFFDLPGLTLEYEGLLSKYSGRFENSFELAFA</sequence>
<evidence type="ECO:0000313" key="1">
    <source>
        <dbReference type="EMBL" id="TQQ84537.1"/>
    </source>
</evidence>
<reference evidence="1 2" key="1">
    <citation type="submission" date="2019-02" db="EMBL/GenBank/DDBJ databases">
        <title>Peptostreptococcaceae bacterium ZHW00191 nov., a new bacterium isolated from the human gut.</title>
        <authorList>
            <person name="Zhou H.-W."/>
            <person name="Chen X.-J."/>
        </authorList>
    </citation>
    <scope>NUCLEOTIDE SEQUENCE [LARGE SCALE GENOMIC DNA]</scope>
    <source>
        <strain evidence="1 2">ZHW00191</strain>
    </source>
</reference>
<accession>A0A544QV33</accession>
<dbReference type="Gene3D" id="3.90.1720.10">
    <property type="entry name" value="endopeptidase domain like (from Nostoc punctiforme)"/>
    <property type="match status" value="1"/>
</dbReference>
<organism evidence="1 2">
    <name type="scientific">Peptacetobacter hominis</name>
    <dbReference type="NCBI Taxonomy" id="2743610"/>
    <lineage>
        <taxon>Bacteria</taxon>
        <taxon>Bacillati</taxon>
        <taxon>Bacillota</taxon>
        <taxon>Clostridia</taxon>
        <taxon>Peptostreptococcales</taxon>
        <taxon>Peptostreptococcaceae</taxon>
        <taxon>Peptacetobacter</taxon>
    </lineage>
</organism>
<dbReference type="RefSeq" id="WP_142536012.1">
    <property type="nucleotide sequence ID" value="NZ_SGJB01000009.1"/>
</dbReference>